<evidence type="ECO:0000313" key="2">
    <source>
        <dbReference type="EMBL" id="TGG78506.1"/>
    </source>
</evidence>
<name>A0A8H1L8P7_9ACTN</name>
<comment type="caution">
    <text evidence="2">The sequence shown here is derived from an EMBL/GenBank/DDBJ whole genome shotgun (WGS) entry which is preliminary data.</text>
</comment>
<dbReference type="AlphaFoldDB" id="A0A8H1L8P7"/>
<dbReference type="Proteomes" id="UP000298111">
    <property type="component" value="Unassembled WGS sequence"/>
</dbReference>
<protein>
    <submittedName>
        <fullName evidence="2">Uncharacterized protein</fullName>
    </submittedName>
</protein>
<accession>A0A8H1L8P7</accession>
<sequence>MSTRRPLGTGPTTNTPTTTGSTPRLLPVERMRHDADPTDDGRQELAERHGRRPLGRGTEWTP</sequence>
<evidence type="ECO:0000256" key="1">
    <source>
        <dbReference type="SAM" id="MobiDB-lite"/>
    </source>
</evidence>
<feature type="compositionally biased region" description="Basic and acidic residues" evidence="1">
    <location>
        <begin position="27"/>
        <end position="48"/>
    </location>
</feature>
<feature type="compositionally biased region" description="Low complexity" evidence="1">
    <location>
        <begin position="1"/>
        <end position="26"/>
    </location>
</feature>
<organism evidence="2 3">
    <name type="scientific">Streptomyces albus</name>
    <dbReference type="NCBI Taxonomy" id="1888"/>
    <lineage>
        <taxon>Bacteria</taxon>
        <taxon>Bacillati</taxon>
        <taxon>Actinomycetota</taxon>
        <taxon>Actinomycetes</taxon>
        <taxon>Kitasatosporales</taxon>
        <taxon>Streptomycetaceae</taxon>
        <taxon>Streptomyces</taxon>
    </lineage>
</organism>
<dbReference type="EMBL" id="RCIY01000087">
    <property type="protein sequence ID" value="TGG78506.1"/>
    <property type="molecule type" value="Genomic_DNA"/>
</dbReference>
<evidence type="ECO:0000313" key="3">
    <source>
        <dbReference type="Proteomes" id="UP000298111"/>
    </source>
</evidence>
<reference evidence="2 3" key="1">
    <citation type="submission" date="2018-10" db="EMBL/GenBank/DDBJ databases">
        <title>Isolation of pseudouridimycin from Streptomyces albus DSM 40763.</title>
        <authorList>
            <person name="Rosenqvist P."/>
            <person name="Metsae-Ketelae M."/>
            <person name="Virta P."/>
        </authorList>
    </citation>
    <scope>NUCLEOTIDE SEQUENCE [LARGE SCALE GENOMIC DNA]</scope>
    <source>
        <strain evidence="2 3">DSM 40763</strain>
    </source>
</reference>
<dbReference type="GeneID" id="75186015"/>
<dbReference type="RefSeq" id="WP_135567501.1">
    <property type="nucleotide sequence ID" value="NZ_CP103061.1"/>
</dbReference>
<gene>
    <name evidence="2" type="ORF">D8771_25290</name>
</gene>
<proteinExistence type="predicted"/>
<feature type="region of interest" description="Disordered" evidence="1">
    <location>
        <begin position="1"/>
        <end position="62"/>
    </location>
</feature>